<proteinExistence type="predicted"/>
<dbReference type="RefSeq" id="WP_084731889.1">
    <property type="nucleotide sequence ID" value="NZ_FRCK01000001.1"/>
</dbReference>
<feature type="modified residue" description="4-aspartylphosphate" evidence="2">
    <location>
        <position position="78"/>
    </location>
</feature>
<dbReference type="Gene3D" id="3.40.50.2300">
    <property type="match status" value="1"/>
</dbReference>
<organism evidence="4 5">
    <name type="scientific">Paracoccus solventivorans</name>
    <dbReference type="NCBI Taxonomy" id="53463"/>
    <lineage>
        <taxon>Bacteria</taxon>
        <taxon>Pseudomonadati</taxon>
        <taxon>Pseudomonadota</taxon>
        <taxon>Alphaproteobacteria</taxon>
        <taxon>Rhodobacterales</taxon>
        <taxon>Paracoccaceae</taxon>
        <taxon>Paracoccus</taxon>
    </lineage>
</organism>
<feature type="domain" description="Response regulatory" evidence="3">
    <location>
        <begin position="29"/>
        <end position="139"/>
    </location>
</feature>
<protein>
    <submittedName>
        <fullName evidence="4">Response regulator receiver domain-containing protein</fullName>
    </submittedName>
</protein>
<dbReference type="SMART" id="SM00448">
    <property type="entry name" value="REC"/>
    <property type="match status" value="1"/>
</dbReference>
<dbReference type="EMBL" id="FRCK01000001">
    <property type="protein sequence ID" value="SHL74914.1"/>
    <property type="molecule type" value="Genomic_DNA"/>
</dbReference>
<dbReference type="InterPro" id="IPR050595">
    <property type="entry name" value="Bact_response_regulator"/>
</dbReference>
<evidence type="ECO:0000256" key="2">
    <source>
        <dbReference type="PROSITE-ProRule" id="PRU00169"/>
    </source>
</evidence>
<keyword evidence="5" id="KW-1185">Reference proteome</keyword>
<sequence>MNSNQICTHDAPMPLWPVAPPGRPLAGLTVLVVEDSRLASEAVRLLCLRSGARIRRADCLRTAARHLQTYRPGVAIVDMGLPDGSGAQLIAQLAGVVPVVLGMSGDPETEAAAMAAGADGFLAKPVESLALFQHLILSNLPPEARPPGLRVVPRDMVQPDAGALHDDLAHVAEVLASSSDTGAIDYIARFLAGVARSARDEPLEQAAAALARDHSAGRALAADLARISGLVQDRLAAAQG</sequence>
<dbReference type="Pfam" id="PF00072">
    <property type="entry name" value="Response_reg"/>
    <property type="match status" value="1"/>
</dbReference>
<dbReference type="AlphaFoldDB" id="A0A1M7D621"/>
<dbReference type="SUPFAM" id="SSF52172">
    <property type="entry name" value="CheY-like"/>
    <property type="match status" value="1"/>
</dbReference>
<dbReference type="InterPro" id="IPR011006">
    <property type="entry name" value="CheY-like_superfamily"/>
</dbReference>
<reference evidence="5" key="1">
    <citation type="submission" date="2016-11" db="EMBL/GenBank/DDBJ databases">
        <authorList>
            <person name="Varghese N."/>
            <person name="Submissions S."/>
        </authorList>
    </citation>
    <scope>NUCLEOTIDE SEQUENCE [LARGE SCALE GENOMIC DNA]</scope>
    <source>
        <strain evidence="5">DSM 6637</strain>
    </source>
</reference>
<name>A0A1M7D621_9RHOB</name>
<dbReference type="Proteomes" id="UP000184444">
    <property type="component" value="Unassembled WGS sequence"/>
</dbReference>
<evidence type="ECO:0000313" key="4">
    <source>
        <dbReference type="EMBL" id="SHL74914.1"/>
    </source>
</evidence>
<dbReference type="GO" id="GO:0000160">
    <property type="term" value="P:phosphorelay signal transduction system"/>
    <property type="evidence" value="ECO:0007669"/>
    <property type="project" value="InterPro"/>
</dbReference>
<accession>A0A1M7D621</accession>
<keyword evidence="1 2" id="KW-0597">Phosphoprotein</keyword>
<evidence type="ECO:0000259" key="3">
    <source>
        <dbReference type="PROSITE" id="PS50110"/>
    </source>
</evidence>
<dbReference type="PANTHER" id="PTHR44591">
    <property type="entry name" value="STRESS RESPONSE REGULATOR PROTEIN 1"/>
    <property type="match status" value="1"/>
</dbReference>
<dbReference type="PANTHER" id="PTHR44591:SF3">
    <property type="entry name" value="RESPONSE REGULATORY DOMAIN-CONTAINING PROTEIN"/>
    <property type="match status" value="1"/>
</dbReference>
<evidence type="ECO:0000256" key="1">
    <source>
        <dbReference type="ARBA" id="ARBA00022553"/>
    </source>
</evidence>
<dbReference type="STRING" id="53463.SAMN05444389_101163"/>
<evidence type="ECO:0000313" key="5">
    <source>
        <dbReference type="Proteomes" id="UP000184444"/>
    </source>
</evidence>
<gene>
    <name evidence="4" type="ORF">SAMN05444389_101163</name>
</gene>
<dbReference type="CDD" id="cd00156">
    <property type="entry name" value="REC"/>
    <property type="match status" value="1"/>
</dbReference>
<dbReference type="InterPro" id="IPR001789">
    <property type="entry name" value="Sig_transdc_resp-reg_receiver"/>
</dbReference>
<dbReference type="PROSITE" id="PS50110">
    <property type="entry name" value="RESPONSE_REGULATORY"/>
    <property type="match status" value="1"/>
</dbReference>